<evidence type="ECO:0000259" key="6">
    <source>
        <dbReference type="Pfam" id="PF00082"/>
    </source>
</evidence>
<dbReference type="InterPro" id="IPR015500">
    <property type="entry name" value="Peptidase_S8_subtilisin-rel"/>
</dbReference>
<evidence type="ECO:0000256" key="4">
    <source>
        <dbReference type="ARBA" id="ARBA00022825"/>
    </source>
</evidence>
<dbReference type="PANTHER" id="PTHR43806">
    <property type="entry name" value="PEPTIDASE S8"/>
    <property type="match status" value="1"/>
</dbReference>
<evidence type="ECO:0000256" key="2">
    <source>
        <dbReference type="ARBA" id="ARBA00022670"/>
    </source>
</evidence>
<keyword evidence="8" id="KW-1185">Reference proteome</keyword>
<feature type="domain" description="Peptidase S8/S53" evidence="6">
    <location>
        <begin position="327"/>
        <end position="734"/>
    </location>
</feature>
<dbReference type="InterPro" id="IPR050131">
    <property type="entry name" value="Peptidase_S8_subtilisin-like"/>
</dbReference>
<feature type="active site" description="Charge relay system" evidence="5">
    <location>
        <position position="333"/>
    </location>
</feature>
<dbReference type="AlphaFoldDB" id="A0A9X3UKS2"/>
<feature type="active site" description="Charge relay system" evidence="5">
    <location>
        <position position="687"/>
    </location>
</feature>
<sequence>MDELIKRRSAFANSLLFETPGGLRFTQDSPILPNVWLAFAMEPNRQHELILTSAEEGGTGQAAQKIREMLNIYRKKKKEAGEPLGERPRISYIPGQIAVRIYFDELMRIVLPLTQWWHETYDRLRALEHTMKEANVAEWRPFPQPDQKGGRERDLYDALWVIRRRVSSTVENEGLISGNAKRKRYIRDIPPDLAWLVRIAGLIANCFTRECKLLEQDDQLSGVFEKEFSLLQREREDPDLIENSEEAMRRQKLLDVELEDSQMARREVVKAFTNLYRNWTKNNDYPKEKYIWRVTKNRPIRLAVNKSSLTVKADAAIRLFDISCENITWAVIDSGIDPNHHAFKRLTPQHEKEVREKLNIARRKALHAAEQPEHAEGELRLEDLTETRIVKTLDFTRLRELLDYDIEMDLEDEVANKREANVLEEISRRMAGKGKAKKRQAAKKLLNELKRRIKGGKDISWQDLEDAIVDHNPDVPENDHGTHVAGILGADWIENLDHENKEPLHSRTRKLRGVCPDINMIDVRVFRDDGRTDEFELLAAIQYLRWMNSRAGTMQVHGANLSLSLIHEVRRFACGRTPICDECDEAVAAGMVIVAAAGNRGFEMQEFEEVRSTDSYRSVSITDPGNANSVITVGATHRKRPHEYGVSYFSSRGPTGDGRLKPDVVAPGEKIYGPTPHNRAEYKDGTSMAAPHVSGASAMLMARHTELIAQPERIKRILCETATDLQRERYFQGNGLVDILRALQSV</sequence>
<evidence type="ECO:0000256" key="1">
    <source>
        <dbReference type="ARBA" id="ARBA00011073"/>
    </source>
</evidence>
<dbReference type="SUPFAM" id="SSF52743">
    <property type="entry name" value="Subtilisin-like"/>
    <property type="match status" value="1"/>
</dbReference>
<evidence type="ECO:0000313" key="7">
    <source>
        <dbReference type="EMBL" id="MDA5400428.1"/>
    </source>
</evidence>
<gene>
    <name evidence="7" type="ORF">OQ273_17765</name>
</gene>
<keyword evidence="3 5" id="KW-0378">Hydrolase</keyword>
<proteinExistence type="inferred from homology"/>
<reference evidence="7" key="1">
    <citation type="submission" date="2022-11" db="EMBL/GenBank/DDBJ databases">
        <title>Draft genome sequence of Hoeflea poritis E7-10 and Hoeflea prorocentri PM5-8, separated from scleractinian coral Porites lutea and marine dinoflagellate.</title>
        <authorList>
            <person name="Zhang G."/>
            <person name="Wei Q."/>
            <person name="Cai L."/>
        </authorList>
    </citation>
    <scope>NUCLEOTIDE SEQUENCE</scope>
    <source>
        <strain evidence="7">PM5-8</strain>
    </source>
</reference>
<dbReference type="Proteomes" id="UP001151234">
    <property type="component" value="Unassembled WGS sequence"/>
</dbReference>
<dbReference type="Gene3D" id="3.40.50.200">
    <property type="entry name" value="Peptidase S8/S53 domain"/>
    <property type="match status" value="1"/>
</dbReference>
<keyword evidence="4 5" id="KW-0720">Serine protease</keyword>
<feature type="active site" description="Charge relay system" evidence="5">
    <location>
        <position position="480"/>
    </location>
</feature>
<keyword evidence="2 5" id="KW-0645">Protease</keyword>
<evidence type="ECO:0000256" key="5">
    <source>
        <dbReference type="PROSITE-ProRule" id="PRU01240"/>
    </source>
</evidence>
<dbReference type="InterPro" id="IPR022398">
    <property type="entry name" value="Peptidase_S8_His-AS"/>
</dbReference>
<accession>A0A9X3UKS2</accession>
<comment type="caution">
    <text evidence="7">The sequence shown here is derived from an EMBL/GenBank/DDBJ whole genome shotgun (WGS) entry which is preliminary data.</text>
</comment>
<protein>
    <submittedName>
        <fullName evidence="7">S8 family peptidase</fullName>
    </submittedName>
</protein>
<dbReference type="PANTHER" id="PTHR43806:SF11">
    <property type="entry name" value="CEREVISIN-RELATED"/>
    <property type="match status" value="1"/>
</dbReference>
<dbReference type="CDD" id="cd07487">
    <property type="entry name" value="Peptidases_S8_1"/>
    <property type="match status" value="1"/>
</dbReference>
<comment type="similarity">
    <text evidence="1 5">Belongs to the peptidase S8 family.</text>
</comment>
<dbReference type="Pfam" id="PF00082">
    <property type="entry name" value="Peptidase_S8"/>
    <property type="match status" value="1"/>
</dbReference>
<dbReference type="InterPro" id="IPR000209">
    <property type="entry name" value="Peptidase_S8/S53_dom"/>
</dbReference>
<evidence type="ECO:0000256" key="3">
    <source>
        <dbReference type="ARBA" id="ARBA00022801"/>
    </source>
</evidence>
<dbReference type="InterPro" id="IPR023828">
    <property type="entry name" value="Peptidase_S8_Ser-AS"/>
</dbReference>
<dbReference type="InterPro" id="IPR036852">
    <property type="entry name" value="Peptidase_S8/S53_dom_sf"/>
</dbReference>
<dbReference type="PRINTS" id="PR00723">
    <property type="entry name" value="SUBTILISIN"/>
</dbReference>
<dbReference type="RefSeq" id="WP_267991978.1">
    <property type="nucleotide sequence ID" value="NZ_JAPJZI010000001.1"/>
</dbReference>
<dbReference type="PROSITE" id="PS00137">
    <property type="entry name" value="SUBTILASE_HIS"/>
    <property type="match status" value="1"/>
</dbReference>
<dbReference type="GO" id="GO:0006508">
    <property type="term" value="P:proteolysis"/>
    <property type="evidence" value="ECO:0007669"/>
    <property type="project" value="UniProtKB-KW"/>
</dbReference>
<evidence type="ECO:0000313" key="8">
    <source>
        <dbReference type="Proteomes" id="UP001151234"/>
    </source>
</evidence>
<dbReference type="EMBL" id="JAPJZI010000001">
    <property type="protein sequence ID" value="MDA5400428.1"/>
    <property type="molecule type" value="Genomic_DNA"/>
</dbReference>
<dbReference type="PROSITE" id="PS00138">
    <property type="entry name" value="SUBTILASE_SER"/>
    <property type="match status" value="1"/>
</dbReference>
<name>A0A9X3UKS2_9HYPH</name>
<dbReference type="PROSITE" id="PS51892">
    <property type="entry name" value="SUBTILASE"/>
    <property type="match status" value="1"/>
</dbReference>
<dbReference type="GO" id="GO:0004252">
    <property type="term" value="F:serine-type endopeptidase activity"/>
    <property type="evidence" value="ECO:0007669"/>
    <property type="project" value="UniProtKB-UniRule"/>
</dbReference>
<organism evidence="7 8">
    <name type="scientific">Hoeflea prorocentri</name>
    <dbReference type="NCBI Taxonomy" id="1922333"/>
    <lineage>
        <taxon>Bacteria</taxon>
        <taxon>Pseudomonadati</taxon>
        <taxon>Pseudomonadota</taxon>
        <taxon>Alphaproteobacteria</taxon>
        <taxon>Hyphomicrobiales</taxon>
        <taxon>Rhizobiaceae</taxon>
        <taxon>Hoeflea</taxon>
    </lineage>
</organism>